<dbReference type="PANTHER" id="PTHR21075">
    <property type="entry name" value="ANAEROBIC RIBONUCLEOSIDE-TRIPHOSPHATE REDUCTASE"/>
    <property type="match status" value="1"/>
</dbReference>
<keyword evidence="1" id="KW-0560">Oxidoreductase</keyword>
<dbReference type="OrthoDB" id="9804622at2"/>
<accession>A0A1D7QZH6</accession>
<organism evidence="1 2">
    <name type="scientific">Salisediminibacterium beveridgei</name>
    <dbReference type="NCBI Taxonomy" id="632773"/>
    <lineage>
        <taxon>Bacteria</taxon>
        <taxon>Bacillati</taxon>
        <taxon>Bacillota</taxon>
        <taxon>Bacilli</taxon>
        <taxon>Bacillales</taxon>
        <taxon>Bacillaceae</taxon>
        <taxon>Salisediminibacterium</taxon>
    </lineage>
</organism>
<dbReference type="GO" id="GO:0031250">
    <property type="term" value="C:anaerobic ribonucleoside-triphosphate reductase complex"/>
    <property type="evidence" value="ECO:0007669"/>
    <property type="project" value="TreeGrafter"/>
</dbReference>
<dbReference type="NCBIfam" id="TIGR02487">
    <property type="entry name" value="NrdD"/>
    <property type="match status" value="1"/>
</dbReference>
<dbReference type="Gene3D" id="3.20.70.20">
    <property type="match status" value="1"/>
</dbReference>
<dbReference type="AlphaFoldDB" id="A0A1D7QZH6"/>
<dbReference type="NCBIfam" id="NF011292">
    <property type="entry name" value="PRK14704.1"/>
    <property type="match status" value="1"/>
</dbReference>
<evidence type="ECO:0000313" key="2">
    <source>
        <dbReference type="Proteomes" id="UP000094463"/>
    </source>
</evidence>
<dbReference type="GO" id="GO:0004748">
    <property type="term" value="F:ribonucleoside-diphosphate reductase activity, thioredoxin disulfide as acceptor"/>
    <property type="evidence" value="ECO:0007669"/>
    <property type="project" value="TreeGrafter"/>
</dbReference>
<keyword evidence="2" id="KW-1185">Reference proteome</keyword>
<dbReference type="PANTHER" id="PTHR21075:SF0">
    <property type="entry name" value="ANAEROBIC RIBONUCLEOSIDE-TRIPHOSPHATE REDUCTASE"/>
    <property type="match status" value="1"/>
</dbReference>
<gene>
    <name evidence="1" type="primary">nrdD</name>
    <name evidence="1" type="ORF">BBEV_3042</name>
</gene>
<evidence type="ECO:0000313" key="1">
    <source>
        <dbReference type="EMBL" id="AOM84360.1"/>
    </source>
</evidence>
<dbReference type="GO" id="GO:0006260">
    <property type="term" value="P:DNA replication"/>
    <property type="evidence" value="ECO:0007669"/>
    <property type="project" value="InterPro"/>
</dbReference>
<dbReference type="Proteomes" id="UP000094463">
    <property type="component" value="Chromosome"/>
</dbReference>
<dbReference type="EMBL" id="CP012502">
    <property type="protein sequence ID" value="AOM84360.1"/>
    <property type="molecule type" value="Genomic_DNA"/>
</dbReference>
<dbReference type="Pfam" id="PF13597">
    <property type="entry name" value="NRDD"/>
    <property type="match status" value="1"/>
</dbReference>
<dbReference type="CDD" id="cd01675">
    <property type="entry name" value="RNR_III"/>
    <property type="match status" value="1"/>
</dbReference>
<dbReference type="RefSeq" id="WP_084007428.1">
    <property type="nucleotide sequence ID" value="NZ_CP012502.1"/>
</dbReference>
<proteinExistence type="predicted"/>
<dbReference type="SUPFAM" id="SSF51998">
    <property type="entry name" value="PFL-like glycyl radical enzymes"/>
    <property type="match status" value="1"/>
</dbReference>
<dbReference type="GO" id="GO:0008998">
    <property type="term" value="F:ribonucleoside-triphosphate reductase (thioredoxin) activity"/>
    <property type="evidence" value="ECO:0007669"/>
    <property type="project" value="UniProtKB-EC"/>
</dbReference>
<reference evidence="1 2" key="1">
    <citation type="submission" date="2015-08" db="EMBL/GenBank/DDBJ databases">
        <title>The complete genome sequence of Bacillus beveridgei MLTeJB.</title>
        <authorList>
            <person name="Hanson T.E."/>
            <person name="Mesa C."/>
            <person name="Basesman S.M."/>
            <person name="Oremland R.S."/>
        </authorList>
    </citation>
    <scope>NUCLEOTIDE SEQUENCE [LARGE SCALE GENOMIC DNA]</scope>
    <source>
        <strain evidence="1 2">MLTeJB</strain>
    </source>
</reference>
<dbReference type="InterPro" id="IPR012833">
    <property type="entry name" value="NrdD"/>
</dbReference>
<name>A0A1D7QZH6_9BACI</name>
<sequence length="628" mass="70215">MTQTTLHPEQHVTTSQSLMDELDHVVTSNDPSVTRENANVDSTSPSGMMNRFASIAAKSYAREHLLSPEVNEAIDQNLIHIHDLDYYVTGTTTCCQIPLGKLLATGFDTGHGFIRPPKTITTAMSLAAIIFQSNQNQQHGGQSYQAFERDLAPFVTRSLERKKDTILRLSPDEDPVRLEKLAWEETDLEVYQACEAFIHNLNSLHSRSGGQVPFTSINYGTDTSPEGRLIVQNLLKATMRGLGHGETPIFPIQIMKLKKGINLNPEDPNYDLYQLALETTGKRLFPNFSFLDAPFNEALYDPERPDTEVAYMGCRTRVMQDRHGDDISVGRGNLSFTSLNLVKLALMSQDESDFFQRLDETARLIIRQLLERYRYQCKQSPASFSFLFGQKLWMKSEQLDEGAAMEDVLKHGTLSIGFIGLAECLKVLTGNHHGESETAQSLGLAIVKRLRDLCDEASKTHDLNITLIATPAEGLSGRFVKRDHEEFSTIPGVTDRSYYTNAFHVPVYYSCRIADKIRIEAPYHALTNAGHISYIEVDGAVSGNLQAMDTIVRHMAESGIGYGSINHPVDRCLYCSHTGPIDTSCPSCGNDDSDKIERIRRITGYLVGSMSRWNPAKTAEESERVKHR</sequence>
<dbReference type="KEGG" id="bbev:BBEV_3042"/>
<dbReference type="PATRIC" id="fig|632773.3.peg.3183"/>
<dbReference type="STRING" id="632773.BBEV_3042"/>
<dbReference type="EC" id="1.17.4.2" evidence="1"/>
<protein>
    <submittedName>
        <fullName evidence="1">Ribonucleotide reductase of class III (Anaerobic), large subunit</fullName>
        <ecNumber evidence="1">1.17.4.2</ecNumber>
    </submittedName>
</protein>
<dbReference type="GO" id="GO:0009265">
    <property type="term" value="P:2'-deoxyribonucleotide biosynthetic process"/>
    <property type="evidence" value="ECO:0007669"/>
    <property type="project" value="TreeGrafter"/>
</dbReference>